<dbReference type="CDD" id="cd10936">
    <property type="entry name" value="CE4_DAC2"/>
    <property type="match status" value="1"/>
</dbReference>
<dbReference type="KEGG" id="vpy:HZI73_23815"/>
<organism evidence="2 3">
    <name type="scientific">Vallitalea pronyensis</name>
    <dbReference type="NCBI Taxonomy" id="1348613"/>
    <lineage>
        <taxon>Bacteria</taxon>
        <taxon>Bacillati</taxon>
        <taxon>Bacillota</taxon>
        <taxon>Clostridia</taxon>
        <taxon>Lachnospirales</taxon>
        <taxon>Vallitaleaceae</taxon>
        <taxon>Vallitalea</taxon>
    </lineage>
</organism>
<dbReference type="Gene3D" id="3.20.20.370">
    <property type="entry name" value="Glycoside hydrolase/deacetylase"/>
    <property type="match status" value="1"/>
</dbReference>
<dbReference type="SUPFAM" id="SSF88713">
    <property type="entry name" value="Glycoside hydrolase/deacetylase"/>
    <property type="match status" value="1"/>
</dbReference>
<dbReference type="EMBL" id="CP058649">
    <property type="protein sequence ID" value="QUI25137.1"/>
    <property type="molecule type" value="Genomic_DNA"/>
</dbReference>
<dbReference type="GO" id="GO:0005975">
    <property type="term" value="P:carbohydrate metabolic process"/>
    <property type="evidence" value="ECO:0007669"/>
    <property type="project" value="InterPro"/>
</dbReference>
<dbReference type="PANTHER" id="PTHR30105:SF2">
    <property type="entry name" value="DIVERGENT POLYSACCHARIDE DEACETYLASE SUPERFAMILY"/>
    <property type="match status" value="1"/>
</dbReference>
<accession>A0A8J8SJ53</accession>
<gene>
    <name evidence="2" type="ORF">HZI73_23815</name>
</gene>
<proteinExistence type="predicted"/>
<dbReference type="InterPro" id="IPR006837">
    <property type="entry name" value="Divergent_DAC"/>
</dbReference>
<dbReference type="Pfam" id="PF04748">
    <property type="entry name" value="Polysacc_deac_2"/>
    <property type="match status" value="1"/>
</dbReference>
<evidence type="ECO:0000313" key="2">
    <source>
        <dbReference type="EMBL" id="QUI25137.1"/>
    </source>
</evidence>
<keyword evidence="1" id="KW-0472">Membrane</keyword>
<dbReference type="Proteomes" id="UP000683246">
    <property type="component" value="Chromosome"/>
</dbReference>
<dbReference type="RefSeq" id="WP_212695837.1">
    <property type="nucleotide sequence ID" value="NZ_CP058649.1"/>
</dbReference>
<dbReference type="PANTHER" id="PTHR30105">
    <property type="entry name" value="UNCHARACTERIZED YIBQ-RELATED"/>
    <property type="match status" value="1"/>
</dbReference>
<evidence type="ECO:0000313" key="3">
    <source>
        <dbReference type="Proteomes" id="UP000683246"/>
    </source>
</evidence>
<dbReference type="InterPro" id="IPR011330">
    <property type="entry name" value="Glyco_hydro/deAcase_b/a-brl"/>
</dbReference>
<keyword evidence="3" id="KW-1185">Reference proteome</keyword>
<keyword evidence="1" id="KW-0812">Transmembrane</keyword>
<dbReference type="AlphaFoldDB" id="A0A8J8SJ53"/>
<evidence type="ECO:0000256" key="1">
    <source>
        <dbReference type="SAM" id="Phobius"/>
    </source>
</evidence>
<keyword evidence="1" id="KW-1133">Transmembrane helix</keyword>
<name>A0A8J8SJ53_9FIRM</name>
<reference evidence="2" key="1">
    <citation type="submission" date="2020-07" db="EMBL/GenBank/DDBJ databases">
        <title>Vallitalea pronyensis genome.</title>
        <authorList>
            <person name="Postec A."/>
        </authorList>
    </citation>
    <scope>NUCLEOTIDE SEQUENCE</scope>
    <source>
        <strain evidence="2">FatNI3</strain>
    </source>
</reference>
<protein>
    <submittedName>
        <fullName evidence="2">Divergent polysaccharide deacetylase family protein</fullName>
    </submittedName>
</protein>
<sequence>MKKLYLIKINRKVLIVILMIILHLIAYMILYNVNTIRCSIQNTSGKLAIIIDDFGQTREGVEEMMTIDEHLTFAVMPFMEFTKEDAIKAKDLGYEVIIHLPMEAKGGSLSWLGPRPILCNMKKNEVRKVVEDAVADVPYAIGANIHMGSKACCQEEIMESIFEVVKEKRLYYFVDSRTSNKTVAKKKADEMGVLCYDNNVFLDGQKPKSHMIKRLRKAGDLALKKGQAIAIGHVGIEGGVAMAEAIEEMREEFAERRIELVFVSELDDDVY</sequence>
<feature type="transmembrane region" description="Helical" evidence="1">
    <location>
        <begin position="12"/>
        <end position="31"/>
    </location>
</feature>